<dbReference type="InterPro" id="IPR011009">
    <property type="entry name" value="Kinase-like_dom_sf"/>
</dbReference>
<reference evidence="3 4" key="1">
    <citation type="journal article" date="2019" name="Philos. Trans. R. Soc. Lond., B, Biol. Sci.">
        <title>Ant behaviour and brain gene expression of defending hosts depend on the ecological success of the intruding social parasite.</title>
        <authorList>
            <person name="Kaur R."/>
            <person name="Stoldt M."/>
            <person name="Jongepier E."/>
            <person name="Feldmeyer B."/>
            <person name="Menzel F."/>
            <person name="Bornberg-Bauer E."/>
            <person name="Foitzik S."/>
        </authorList>
    </citation>
    <scope>NUCLEOTIDE SEQUENCE [LARGE SCALE GENOMIC DNA]</scope>
    <source>
        <tissue evidence="3">Whole body</tissue>
    </source>
</reference>
<dbReference type="InterPro" id="IPR015897">
    <property type="entry name" value="CHK_kinase-like"/>
</dbReference>
<keyword evidence="4" id="KW-1185">Reference proteome</keyword>
<feature type="region of interest" description="Disordered" evidence="1">
    <location>
        <begin position="1"/>
        <end position="25"/>
    </location>
</feature>
<dbReference type="SMART" id="SM00587">
    <property type="entry name" value="CHK"/>
    <property type="match status" value="1"/>
</dbReference>
<dbReference type="Proteomes" id="UP000310200">
    <property type="component" value="Unassembled WGS sequence"/>
</dbReference>
<comment type="caution">
    <text evidence="3">The sequence shown here is derived from an EMBL/GenBank/DDBJ whole genome shotgun (WGS) entry which is preliminary data.</text>
</comment>
<evidence type="ECO:0000313" key="4">
    <source>
        <dbReference type="Proteomes" id="UP000310200"/>
    </source>
</evidence>
<proteinExistence type="predicted"/>
<dbReference type="EMBL" id="QBLH01001439">
    <property type="protein sequence ID" value="TGZ51883.1"/>
    <property type="molecule type" value="Genomic_DNA"/>
</dbReference>
<sequence>MTIPKDGVSRAASRRASGRAKSGSDRGQFVDVIDENAFRAKGASESVEWSSGRPVVIFNFSIKAQVGRLMVAICSSGCVSTVDLTSVAAVARITRQYAEWPVSLPGAHGTRGRRRIPFGAVGRHDFWGRILKSVGGHTTLMRHPRSRCTFAFETMAHRKKQIMDETKERVNLSDVSDKFTEEVLVDVLSRAYNRKKVQLTDWNFGEGFAKGDSYLSIVNKGKLSGIVDGNSKQQVQVNIVVKSIPKNIGRRKTLRSGEFFGNEIIFYTKVVPKIEKFLAEKGQGNLLCIPRHLTSYMDGENDFIVLEDVSPLGFGPASRQTCLDWAEFTVILKTLAKFHAISFAYKDQKKEEFAEITSYLKETFFGSEHWNWHQKFHKKLTDIAKHALKMEYPNSKAEKQFNSYEFGSLYHKCSELFERKDAPTFIITAGDCWAPNFLVRDAGRNKKQALMLDFQLARCANPITDLSFLIYSCTQKPFRDQHYDDILKVYHSELSSAIKSLGSEPEKIYPWDLFMREVKEYFIIGLTFALESIPFCLLDPSQLFDLDAIIKGDEAVNIADVWTLSNIETSRVSFAPRPPLSRLIWYGRMTKDATRLLRCCPSRDGMLERVR</sequence>
<gene>
    <name evidence="3" type="ORF">DBV15_10005</name>
</gene>
<dbReference type="InterPro" id="IPR004119">
    <property type="entry name" value="EcKL"/>
</dbReference>
<dbReference type="STRING" id="300112.A0A4S2KPX3"/>
<organism evidence="3 4">
    <name type="scientific">Temnothorax longispinosus</name>
    <dbReference type="NCBI Taxonomy" id="300112"/>
    <lineage>
        <taxon>Eukaryota</taxon>
        <taxon>Metazoa</taxon>
        <taxon>Ecdysozoa</taxon>
        <taxon>Arthropoda</taxon>
        <taxon>Hexapoda</taxon>
        <taxon>Insecta</taxon>
        <taxon>Pterygota</taxon>
        <taxon>Neoptera</taxon>
        <taxon>Endopterygota</taxon>
        <taxon>Hymenoptera</taxon>
        <taxon>Apocrita</taxon>
        <taxon>Aculeata</taxon>
        <taxon>Formicoidea</taxon>
        <taxon>Formicidae</taxon>
        <taxon>Myrmicinae</taxon>
        <taxon>Temnothorax</taxon>
    </lineage>
</organism>
<evidence type="ECO:0000259" key="2">
    <source>
        <dbReference type="SMART" id="SM00587"/>
    </source>
</evidence>
<protein>
    <recommendedName>
        <fullName evidence="2">CHK kinase-like domain-containing protein</fullName>
    </recommendedName>
</protein>
<dbReference type="PANTHER" id="PTHR11012:SF57">
    <property type="entry name" value="LD10016P"/>
    <property type="match status" value="1"/>
</dbReference>
<evidence type="ECO:0000256" key="1">
    <source>
        <dbReference type="SAM" id="MobiDB-lite"/>
    </source>
</evidence>
<dbReference type="AlphaFoldDB" id="A0A4S2KPX3"/>
<evidence type="ECO:0000313" key="3">
    <source>
        <dbReference type="EMBL" id="TGZ51883.1"/>
    </source>
</evidence>
<dbReference type="Pfam" id="PF02958">
    <property type="entry name" value="EcKL"/>
    <property type="match status" value="1"/>
</dbReference>
<dbReference type="SUPFAM" id="SSF56112">
    <property type="entry name" value="Protein kinase-like (PK-like)"/>
    <property type="match status" value="1"/>
</dbReference>
<name>A0A4S2KPX3_9HYME</name>
<dbReference type="PANTHER" id="PTHR11012">
    <property type="entry name" value="PROTEIN KINASE-LIKE DOMAIN-CONTAINING"/>
    <property type="match status" value="1"/>
</dbReference>
<accession>A0A4S2KPX3</accession>
<dbReference type="Gene3D" id="3.90.1200.10">
    <property type="match status" value="1"/>
</dbReference>
<feature type="domain" description="CHK kinase-like" evidence="2">
    <location>
        <begin position="304"/>
        <end position="500"/>
    </location>
</feature>